<dbReference type="PANTHER" id="PTHR47784:SF9">
    <property type="entry name" value="ZN(II)2CYS6 TRANSCRIPTION FACTOR (EUROFUNG)"/>
    <property type="match status" value="1"/>
</dbReference>
<dbReference type="VEuPathDB" id="FungiDB:PV07_08256"/>
<dbReference type="Gene3D" id="4.10.240.10">
    <property type="entry name" value="Zn(2)-C6 fungal-type DNA-binding domain"/>
    <property type="match status" value="1"/>
</dbReference>
<dbReference type="OrthoDB" id="3031538at2759"/>
<dbReference type="EMBL" id="KN847043">
    <property type="protein sequence ID" value="KIW28607.1"/>
    <property type="molecule type" value="Genomic_DNA"/>
</dbReference>
<dbReference type="SUPFAM" id="SSF57701">
    <property type="entry name" value="Zn2/Cys6 DNA-binding domain"/>
    <property type="match status" value="1"/>
</dbReference>
<feature type="region of interest" description="Disordered" evidence="5">
    <location>
        <begin position="1"/>
        <end position="28"/>
    </location>
</feature>
<feature type="compositionally biased region" description="Polar residues" evidence="5">
    <location>
        <begin position="11"/>
        <end position="20"/>
    </location>
</feature>
<evidence type="ECO:0000259" key="6">
    <source>
        <dbReference type="PROSITE" id="PS50048"/>
    </source>
</evidence>
<evidence type="ECO:0000256" key="3">
    <source>
        <dbReference type="ARBA" id="ARBA00023163"/>
    </source>
</evidence>
<protein>
    <recommendedName>
        <fullName evidence="6">Zn(2)-C6 fungal-type domain-containing protein</fullName>
    </recommendedName>
</protein>
<gene>
    <name evidence="7" type="ORF">PV07_08256</name>
</gene>
<dbReference type="PROSITE" id="PS50048">
    <property type="entry name" value="ZN2_CY6_FUNGAL_2"/>
    <property type="match status" value="1"/>
</dbReference>
<dbReference type="GeneID" id="27347450"/>
<proteinExistence type="predicted"/>
<dbReference type="PROSITE" id="PS00463">
    <property type="entry name" value="ZN2_CY6_FUNGAL_1"/>
    <property type="match status" value="1"/>
</dbReference>
<evidence type="ECO:0000256" key="4">
    <source>
        <dbReference type="ARBA" id="ARBA00023242"/>
    </source>
</evidence>
<name>A0A0D2ATT0_9EURO</name>
<evidence type="ECO:0000313" key="8">
    <source>
        <dbReference type="Proteomes" id="UP000054466"/>
    </source>
</evidence>
<dbReference type="SMART" id="SM00066">
    <property type="entry name" value="GAL4"/>
    <property type="match status" value="1"/>
</dbReference>
<dbReference type="Pfam" id="PF00172">
    <property type="entry name" value="Zn_clus"/>
    <property type="match status" value="1"/>
</dbReference>
<keyword evidence="4" id="KW-0539">Nucleus</keyword>
<reference evidence="7 8" key="1">
    <citation type="submission" date="2015-01" db="EMBL/GenBank/DDBJ databases">
        <title>The Genome Sequence of Cladophialophora immunda CBS83496.</title>
        <authorList>
            <consortium name="The Broad Institute Genomics Platform"/>
            <person name="Cuomo C."/>
            <person name="de Hoog S."/>
            <person name="Gorbushina A."/>
            <person name="Stielow B."/>
            <person name="Teixiera M."/>
            <person name="Abouelleil A."/>
            <person name="Chapman S.B."/>
            <person name="Priest M."/>
            <person name="Young S.K."/>
            <person name="Wortman J."/>
            <person name="Nusbaum C."/>
            <person name="Birren B."/>
        </authorList>
    </citation>
    <scope>NUCLEOTIDE SEQUENCE [LARGE SCALE GENOMIC DNA]</scope>
    <source>
        <strain evidence="7 8">CBS 83496</strain>
    </source>
</reference>
<keyword evidence="3" id="KW-0804">Transcription</keyword>
<keyword evidence="1" id="KW-0805">Transcription regulation</keyword>
<dbReference type="InterPro" id="IPR036864">
    <property type="entry name" value="Zn2-C6_fun-type_DNA-bd_sf"/>
</dbReference>
<accession>A0A0D2ATT0</accession>
<dbReference type="RefSeq" id="XP_016248823.1">
    <property type="nucleotide sequence ID" value="XM_016395404.1"/>
</dbReference>
<dbReference type="GO" id="GO:0008270">
    <property type="term" value="F:zinc ion binding"/>
    <property type="evidence" value="ECO:0007669"/>
    <property type="project" value="InterPro"/>
</dbReference>
<keyword evidence="8" id="KW-1185">Reference proteome</keyword>
<evidence type="ECO:0000256" key="2">
    <source>
        <dbReference type="ARBA" id="ARBA00023125"/>
    </source>
</evidence>
<feature type="domain" description="Zn(2)-C6 fungal-type" evidence="6">
    <location>
        <begin position="34"/>
        <end position="64"/>
    </location>
</feature>
<dbReference type="GO" id="GO:0003677">
    <property type="term" value="F:DNA binding"/>
    <property type="evidence" value="ECO:0007669"/>
    <property type="project" value="UniProtKB-KW"/>
</dbReference>
<dbReference type="InterPro" id="IPR001138">
    <property type="entry name" value="Zn2Cys6_DnaBD"/>
</dbReference>
<evidence type="ECO:0000313" key="7">
    <source>
        <dbReference type="EMBL" id="KIW28607.1"/>
    </source>
</evidence>
<dbReference type="CDD" id="cd00067">
    <property type="entry name" value="GAL4"/>
    <property type="match status" value="1"/>
</dbReference>
<evidence type="ECO:0000256" key="1">
    <source>
        <dbReference type="ARBA" id="ARBA00023015"/>
    </source>
</evidence>
<dbReference type="STRING" id="569365.A0A0D2ATT0"/>
<evidence type="ECO:0000256" key="5">
    <source>
        <dbReference type="SAM" id="MobiDB-lite"/>
    </source>
</evidence>
<dbReference type="GO" id="GO:0001228">
    <property type="term" value="F:DNA-binding transcription activator activity, RNA polymerase II-specific"/>
    <property type="evidence" value="ECO:0007669"/>
    <property type="project" value="TreeGrafter"/>
</dbReference>
<organism evidence="7 8">
    <name type="scientific">Cladophialophora immunda</name>
    <dbReference type="NCBI Taxonomy" id="569365"/>
    <lineage>
        <taxon>Eukaryota</taxon>
        <taxon>Fungi</taxon>
        <taxon>Dikarya</taxon>
        <taxon>Ascomycota</taxon>
        <taxon>Pezizomycotina</taxon>
        <taxon>Eurotiomycetes</taxon>
        <taxon>Chaetothyriomycetidae</taxon>
        <taxon>Chaetothyriales</taxon>
        <taxon>Herpotrichiellaceae</taxon>
        <taxon>Cladophialophora</taxon>
    </lineage>
</organism>
<dbReference type="HOGENOM" id="CLU_024934_9_2_1"/>
<dbReference type="InterPro" id="IPR053157">
    <property type="entry name" value="Sterol_Uptake_Regulator"/>
</dbReference>
<dbReference type="Proteomes" id="UP000054466">
    <property type="component" value="Unassembled WGS sequence"/>
</dbReference>
<dbReference type="PANTHER" id="PTHR47784">
    <property type="entry name" value="STEROL UPTAKE CONTROL PROTEIN 2"/>
    <property type="match status" value="1"/>
</dbReference>
<dbReference type="AlphaFoldDB" id="A0A0D2ATT0"/>
<sequence length="437" mass="49059">MARTAKISPVPGSTSAGDNATSRKRRAHKKSRLGCRNCKIRRVKCNEVRPMCGKCLEYGVLCNYDPSIPDLQPRTDASELGCLYSRMDKSLQGTTKPILDMVNVSLDKNTHGPELQSGATRFDRSDLARLDRFQTRTVLTIGTKKVARVFQKEVILLACTNPFLMHLAQAVTASHDRYLCGVATSRPSTAEAYHLNKALIAFQSILSRPIRPEEGDALLVASSLLGVVSFFNLEASSVEEVWPLQDADMAWLNLSDGKQTIWRLASPLKGDSLWRQVAHLFDRDRMPAHQIPEHVPSVFDHLCAEDASSASARLNPYYRTAQQLLPLLDLECNDSTWLQYLGFVNHMDPPYKSLLGRKDPWALLMLLYWYMKVCRGAWWISSRSILQGQAICLYLSRYHSDDLAILAALEKPRMVFDAARMEGWGGISSAVDSPRWS</sequence>
<keyword evidence="2" id="KW-0238">DNA-binding</keyword>